<dbReference type="GO" id="GO:0005509">
    <property type="term" value="F:calcium ion binding"/>
    <property type="evidence" value="ECO:0007669"/>
    <property type="project" value="InterPro"/>
</dbReference>
<dbReference type="InterPro" id="IPR011049">
    <property type="entry name" value="Serralysin-like_metalloprot_C"/>
</dbReference>
<accession>A0A919DMU3</accession>
<evidence type="ECO:0000256" key="3">
    <source>
        <dbReference type="SAM" id="MobiDB-lite"/>
    </source>
</evidence>
<proteinExistence type="predicted"/>
<dbReference type="Gene3D" id="2.150.10.10">
    <property type="entry name" value="Serralysin-like metalloprotease, C-terminal"/>
    <property type="match status" value="2"/>
</dbReference>
<sequence length="303" mass="31666">MRTYRTIVATATAALALGGALFAVPTAQAATTTSGAVVHEGSGLWYKATPGQNNQLTITDTTEERTDSNGFPEYYYVVTFDDRFDITIDARAAEVDRCAYPSASDRTVVQCEAPVSLGSDDSPRYEVTVRDGNDTVTLDPDNNADATVYAGPGNDTLTDNSLSAVLYGEDGNDRLHGGGGGWGMGPYGGKGDDTITACAYACYGGAGNDTLTGDAELNNMYGDSGNDVIHGKQGRDSLFGGKGNDRLHGNRGDDKVYGEQGNDTLWGDQENDALYGNSGNDVLYGGQGTDTLSGGAGSNKLHQ</sequence>
<dbReference type="PANTHER" id="PTHR38340">
    <property type="entry name" value="S-LAYER PROTEIN"/>
    <property type="match status" value="1"/>
</dbReference>
<evidence type="ECO:0000313" key="6">
    <source>
        <dbReference type="Proteomes" id="UP000603227"/>
    </source>
</evidence>
<dbReference type="GO" id="GO:0005576">
    <property type="term" value="C:extracellular region"/>
    <property type="evidence" value="ECO:0007669"/>
    <property type="project" value="UniProtKB-SubCell"/>
</dbReference>
<dbReference type="SUPFAM" id="SSF51120">
    <property type="entry name" value="beta-Roll"/>
    <property type="match status" value="2"/>
</dbReference>
<gene>
    <name evidence="5" type="ORF">GCM10017771_81140</name>
</gene>
<comment type="caution">
    <text evidence="5">The sequence shown here is derived from an EMBL/GenBank/DDBJ whole genome shotgun (WGS) entry which is preliminary data.</text>
</comment>
<dbReference type="Pfam" id="PF00353">
    <property type="entry name" value="HemolysinCabind"/>
    <property type="match status" value="3"/>
</dbReference>
<organism evidence="5 6">
    <name type="scientific">Streptomyces capitiformicae</name>
    <dbReference type="NCBI Taxonomy" id="2014920"/>
    <lineage>
        <taxon>Bacteria</taxon>
        <taxon>Bacillati</taxon>
        <taxon>Actinomycetota</taxon>
        <taxon>Actinomycetes</taxon>
        <taxon>Kitasatosporales</taxon>
        <taxon>Streptomycetaceae</taxon>
        <taxon>Streptomyces</taxon>
    </lineage>
</organism>
<dbReference type="PANTHER" id="PTHR38340:SF1">
    <property type="entry name" value="S-LAYER PROTEIN"/>
    <property type="match status" value="1"/>
</dbReference>
<dbReference type="InterPro" id="IPR001343">
    <property type="entry name" value="Hemolysn_Ca-bd"/>
</dbReference>
<evidence type="ECO:0000256" key="1">
    <source>
        <dbReference type="ARBA" id="ARBA00004613"/>
    </source>
</evidence>
<evidence type="ECO:0000256" key="4">
    <source>
        <dbReference type="SAM" id="SignalP"/>
    </source>
</evidence>
<evidence type="ECO:0000256" key="2">
    <source>
        <dbReference type="ARBA" id="ARBA00022525"/>
    </source>
</evidence>
<dbReference type="InterPro" id="IPR018511">
    <property type="entry name" value="Hemolysin-typ_Ca-bd_CS"/>
</dbReference>
<dbReference type="EMBL" id="BNAT01000047">
    <property type="protein sequence ID" value="GHE58272.1"/>
    <property type="molecule type" value="Genomic_DNA"/>
</dbReference>
<dbReference type="AlphaFoldDB" id="A0A919DMU3"/>
<dbReference type="RefSeq" id="WP_189787455.1">
    <property type="nucleotide sequence ID" value="NZ_BNAT01000047.1"/>
</dbReference>
<protein>
    <recommendedName>
        <fullName evidence="7">Calcium-binding protein</fullName>
    </recommendedName>
</protein>
<evidence type="ECO:0008006" key="7">
    <source>
        <dbReference type="Google" id="ProtNLM"/>
    </source>
</evidence>
<reference evidence="5" key="1">
    <citation type="journal article" date="2014" name="Int. J. Syst. Evol. Microbiol.">
        <title>Complete genome sequence of Corynebacterium casei LMG S-19264T (=DSM 44701T), isolated from a smear-ripened cheese.</title>
        <authorList>
            <consortium name="US DOE Joint Genome Institute (JGI-PGF)"/>
            <person name="Walter F."/>
            <person name="Albersmeier A."/>
            <person name="Kalinowski J."/>
            <person name="Ruckert C."/>
        </authorList>
    </citation>
    <scope>NUCLEOTIDE SEQUENCE</scope>
    <source>
        <strain evidence="5">CGMCC 4.7403</strain>
    </source>
</reference>
<feature type="region of interest" description="Disordered" evidence="3">
    <location>
        <begin position="233"/>
        <end position="263"/>
    </location>
</feature>
<evidence type="ECO:0000313" key="5">
    <source>
        <dbReference type="EMBL" id="GHE58272.1"/>
    </source>
</evidence>
<reference evidence="5" key="2">
    <citation type="submission" date="2020-09" db="EMBL/GenBank/DDBJ databases">
        <authorList>
            <person name="Sun Q."/>
            <person name="Zhou Y."/>
        </authorList>
    </citation>
    <scope>NUCLEOTIDE SEQUENCE</scope>
    <source>
        <strain evidence="5">CGMCC 4.7403</strain>
    </source>
</reference>
<keyword evidence="6" id="KW-1185">Reference proteome</keyword>
<dbReference type="InterPro" id="IPR050557">
    <property type="entry name" value="RTX_toxin/Mannuronan_C5-epim"/>
</dbReference>
<dbReference type="PROSITE" id="PS00330">
    <property type="entry name" value="HEMOLYSIN_CALCIUM"/>
    <property type="match status" value="1"/>
</dbReference>
<dbReference type="Proteomes" id="UP000603227">
    <property type="component" value="Unassembled WGS sequence"/>
</dbReference>
<feature type="compositionally biased region" description="Basic and acidic residues" evidence="3">
    <location>
        <begin position="243"/>
        <end position="257"/>
    </location>
</feature>
<feature type="chain" id="PRO_5037611037" description="Calcium-binding protein" evidence="4">
    <location>
        <begin position="30"/>
        <end position="303"/>
    </location>
</feature>
<feature type="signal peptide" evidence="4">
    <location>
        <begin position="1"/>
        <end position="29"/>
    </location>
</feature>
<comment type="subcellular location">
    <subcellularLocation>
        <location evidence="1">Secreted</location>
    </subcellularLocation>
</comment>
<keyword evidence="2" id="KW-0964">Secreted</keyword>
<keyword evidence="4" id="KW-0732">Signal</keyword>
<dbReference type="PRINTS" id="PR00313">
    <property type="entry name" value="CABNDNGRPT"/>
</dbReference>
<name>A0A919DMU3_9ACTN</name>